<evidence type="ECO:0000256" key="3">
    <source>
        <dbReference type="ARBA" id="ARBA00006622"/>
    </source>
</evidence>
<dbReference type="AlphaFoldDB" id="A0AAV5UJ63"/>
<gene>
    <name evidence="13" type="ORF">PENTCL1PPCAC_28912</name>
</gene>
<evidence type="ECO:0000256" key="10">
    <source>
        <dbReference type="PIRSR" id="PIRSR610300-50"/>
    </source>
</evidence>
<evidence type="ECO:0000313" key="14">
    <source>
        <dbReference type="Proteomes" id="UP001432027"/>
    </source>
</evidence>
<dbReference type="SUPFAM" id="SSF51182">
    <property type="entry name" value="RmlC-like cupins"/>
    <property type="match status" value="1"/>
</dbReference>
<dbReference type="GO" id="GO:0017172">
    <property type="term" value="F:cysteine dioxygenase activity"/>
    <property type="evidence" value="ECO:0007669"/>
    <property type="project" value="UniProtKB-UniRule"/>
</dbReference>
<comment type="catalytic activity">
    <reaction evidence="1 12">
        <text>L-cysteine + O2 = 3-sulfino-L-alanine + H(+)</text>
        <dbReference type="Rhea" id="RHEA:20441"/>
        <dbReference type="ChEBI" id="CHEBI:15378"/>
        <dbReference type="ChEBI" id="CHEBI:15379"/>
        <dbReference type="ChEBI" id="CHEBI:35235"/>
        <dbReference type="ChEBI" id="CHEBI:61085"/>
        <dbReference type="EC" id="1.13.11.20"/>
    </reaction>
</comment>
<dbReference type="Gene3D" id="2.60.120.10">
    <property type="entry name" value="Jelly Rolls"/>
    <property type="match status" value="1"/>
</dbReference>
<dbReference type="InterPro" id="IPR010300">
    <property type="entry name" value="CDO_1"/>
</dbReference>
<sequence>MRLAELIACLREIFADDKVDVDEVKRVMEAYKSNPAEWRRFAKFDENKYTRNLVDIGNGKYNLMIICWGPSMGSSIHDHTDSHCFVKVLSGRLLETKFEWPKAEGEGMEVKEKTVYTTDGVSYMSDSIGLHRMENDSHRDGAVSLHLYIPPYTTCNVFDERTGRKTECTVTFYSKYGQKVDYRGSKEGRLEGFADFPTTRCNDVIA</sequence>
<dbReference type="Pfam" id="PF05995">
    <property type="entry name" value="CDO_I"/>
    <property type="match status" value="1"/>
</dbReference>
<accession>A0AAV5UJ63</accession>
<protein>
    <recommendedName>
        <fullName evidence="4 12">Cysteine dioxygenase</fullName>
        <ecNumber evidence="4 12">1.13.11.20</ecNumber>
    </recommendedName>
</protein>
<feature type="non-terminal residue" evidence="13">
    <location>
        <position position="206"/>
    </location>
</feature>
<comment type="cofactor">
    <cofactor evidence="12">
        <name>Fe cation</name>
        <dbReference type="ChEBI" id="CHEBI:24875"/>
    </cofactor>
    <text evidence="12">Binds 1 Fe cation per subunit.</text>
</comment>
<dbReference type="EC" id="1.13.11.20" evidence="4 12"/>
<evidence type="ECO:0000256" key="2">
    <source>
        <dbReference type="ARBA" id="ARBA00004759"/>
    </source>
</evidence>
<reference evidence="13" key="1">
    <citation type="submission" date="2023-10" db="EMBL/GenBank/DDBJ databases">
        <title>Genome assembly of Pristionchus species.</title>
        <authorList>
            <person name="Yoshida K."/>
            <person name="Sommer R.J."/>
        </authorList>
    </citation>
    <scope>NUCLEOTIDE SEQUENCE</scope>
    <source>
        <strain evidence="13">RS0144</strain>
    </source>
</reference>
<name>A0AAV5UJ63_9BILA</name>
<keyword evidence="14" id="KW-1185">Reference proteome</keyword>
<dbReference type="InterPro" id="IPR014710">
    <property type="entry name" value="RmlC-like_jellyroll"/>
</dbReference>
<feature type="binding site" evidence="11">
    <location>
        <position position="79"/>
    </location>
    <ligand>
        <name>Fe cation</name>
        <dbReference type="ChEBI" id="CHEBI:24875"/>
        <note>catalytic</note>
    </ligand>
</feature>
<dbReference type="Proteomes" id="UP001432027">
    <property type="component" value="Unassembled WGS sequence"/>
</dbReference>
<comment type="caution">
    <text evidence="13">The sequence shown here is derived from an EMBL/GenBank/DDBJ whole genome shotgun (WGS) entry which is preliminary data.</text>
</comment>
<keyword evidence="5 11" id="KW-0479">Metal-binding</keyword>
<keyword evidence="6 10" id="KW-0883">Thioether bond</keyword>
<dbReference type="GO" id="GO:0019448">
    <property type="term" value="P:L-cysteine catabolic process"/>
    <property type="evidence" value="ECO:0007669"/>
    <property type="project" value="TreeGrafter"/>
</dbReference>
<evidence type="ECO:0000256" key="9">
    <source>
        <dbReference type="ARBA" id="ARBA00023004"/>
    </source>
</evidence>
<dbReference type="CDD" id="cd10548">
    <property type="entry name" value="cupin_CDO"/>
    <property type="match status" value="1"/>
</dbReference>
<evidence type="ECO:0000256" key="1">
    <source>
        <dbReference type="ARBA" id="ARBA00000629"/>
    </source>
</evidence>
<comment type="pathway">
    <text evidence="2 12">Organosulfur biosynthesis; taurine biosynthesis; hypotaurine from L-cysteine: step 1/2.</text>
</comment>
<keyword evidence="7 12" id="KW-0223">Dioxygenase</keyword>
<evidence type="ECO:0000256" key="6">
    <source>
        <dbReference type="ARBA" id="ARBA00022784"/>
    </source>
</evidence>
<organism evidence="13 14">
    <name type="scientific">Pristionchus entomophagus</name>
    <dbReference type="NCBI Taxonomy" id="358040"/>
    <lineage>
        <taxon>Eukaryota</taxon>
        <taxon>Metazoa</taxon>
        <taxon>Ecdysozoa</taxon>
        <taxon>Nematoda</taxon>
        <taxon>Chromadorea</taxon>
        <taxon>Rhabditida</taxon>
        <taxon>Rhabditina</taxon>
        <taxon>Diplogasteromorpha</taxon>
        <taxon>Diplogasteroidea</taxon>
        <taxon>Neodiplogasteridae</taxon>
        <taxon>Pristionchus</taxon>
    </lineage>
</organism>
<comment type="similarity">
    <text evidence="3 12">Belongs to the cysteine dioxygenase family.</text>
</comment>
<proteinExistence type="inferred from homology"/>
<dbReference type="FunFam" id="2.60.120.10:FF:000045">
    <property type="entry name" value="Cysteine dioxygenase 1"/>
    <property type="match status" value="1"/>
</dbReference>
<keyword evidence="8 12" id="KW-0560">Oxidoreductase</keyword>
<evidence type="ECO:0000256" key="12">
    <source>
        <dbReference type="RuleBase" id="RU366010"/>
    </source>
</evidence>
<keyword evidence="9 11" id="KW-0408">Iron</keyword>
<evidence type="ECO:0000313" key="13">
    <source>
        <dbReference type="EMBL" id="GMT06738.1"/>
    </source>
</evidence>
<evidence type="ECO:0000256" key="5">
    <source>
        <dbReference type="ARBA" id="ARBA00022723"/>
    </source>
</evidence>
<dbReference type="PANTHER" id="PTHR12918">
    <property type="entry name" value="CYSTEINE DIOXYGENASE"/>
    <property type="match status" value="1"/>
</dbReference>
<evidence type="ECO:0000256" key="11">
    <source>
        <dbReference type="PIRSR" id="PIRSR610300-51"/>
    </source>
</evidence>
<feature type="binding site" evidence="11">
    <location>
        <position position="77"/>
    </location>
    <ligand>
        <name>Fe cation</name>
        <dbReference type="ChEBI" id="CHEBI:24875"/>
        <note>catalytic</note>
    </ligand>
</feature>
<dbReference type="GO" id="GO:0042412">
    <property type="term" value="P:taurine biosynthetic process"/>
    <property type="evidence" value="ECO:0007669"/>
    <property type="project" value="UniProtKB-UniRule"/>
</dbReference>
<dbReference type="EMBL" id="BTSX01000006">
    <property type="protein sequence ID" value="GMT06738.1"/>
    <property type="molecule type" value="Genomic_DNA"/>
</dbReference>
<dbReference type="GO" id="GO:0008198">
    <property type="term" value="F:ferrous iron binding"/>
    <property type="evidence" value="ECO:0007669"/>
    <property type="project" value="UniProtKB-ARBA"/>
</dbReference>
<evidence type="ECO:0000256" key="7">
    <source>
        <dbReference type="ARBA" id="ARBA00022964"/>
    </source>
</evidence>
<feature type="binding site" evidence="11">
    <location>
        <position position="131"/>
    </location>
    <ligand>
        <name>Fe cation</name>
        <dbReference type="ChEBI" id="CHEBI:24875"/>
        <note>catalytic</note>
    </ligand>
</feature>
<dbReference type="PANTHER" id="PTHR12918:SF1">
    <property type="entry name" value="CYSTEINE DIOXYGENASE TYPE 1"/>
    <property type="match status" value="1"/>
</dbReference>
<evidence type="ECO:0000256" key="8">
    <source>
        <dbReference type="ARBA" id="ARBA00023002"/>
    </source>
</evidence>
<evidence type="ECO:0000256" key="4">
    <source>
        <dbReference type="ARBA" id="ARBA00013133"/>
    </source>
</evidence>
<dbReference type="InterPro" id="IPR011051">
    <property type="entry name" value="RmlC_Cupin_sf"/>
</dbReference>
<feature type="cross-link" description="3'-(S-cysteinyl)-tyrosine (Cys-Tyr)" evidence="10">
    <location>
        <begin position="84"/>
        <end position="148"/>
    </location>
</feature>